<keyword evidence="9" id="KW-0762">Sugar transport</keyword>
<feature type="transmembrane region" description="Helical" evidence="7">
    <location>
        <begin position="141"/>
        <end position="160"/>
    </location>
</feature>
<comment type="similarity">
    <text evidence="7">Belongs to the binding-protein-dependent transport system permease family.</text>
</comment>
<dbReference type="InterPro" id="IPR035906">
    <property type="entry name" value="MetI-like_sf"/>
</dbReference>
<accession>A0A1G7S3F1</accession>
<gene>
    <name evidence="9" type="ORF">SAMN04487974_101279</name>
</gene>
<evidence type="ECO:0000313" key="9">
    <source>
        <dbReference type="EMBL" id="SDG17506.1"/>
    </source>
</evidence>
<evidence type="ECO:0000256" key="3">
    <source>
        <dbReference type="ARBA" id="ARBA00022475"/>
    </source>
</evidence>
<evidence type="ECO:0000256" key="5">
    <source>
        <dbReference type="ARBA" id="ARBA00022989"/>
    </source>
</evidence>
<dbReference type="PANTHER" id="PTHR32243">
    <property type="entry name" value="MALTOSE TRANSPORT SYSTEM PERMEASE-RELATED"/>
    <property type="match status" value="1"/>
</dbReference>
<evidence type="ECO:0000256" key="7">
    <source>
        <dbReference type="RuleBase" id="RU363032"/>
    </source>
</evidence>
<dbReference type="STRING" id="440168.SAMN04487974_101279"/>
<dbReference type="GO" id="GO:0005886">
    <property type="term" value="C:plasma membrane"/>
    <property type="evidence" value="ECO:0007669"/>
    <property type="project" value="UniProtKB-SubCell"/>
</dbReference>
<evidence type="ECO:0000256" key="2">
    <source>
        <dbReference type="ARBA" id="ARBA00022448"/>
    </source>
</evidence>
<name>A0A1G7S3F1_9HYPH</name>
<feature type="domain" description="ABC transmembrane type-1" evidence="8">
    <location>
        <begin position="73"/>
        <end position="265"/>
    </location>
</feature>
<feature type="transmembrane region" description="Helical" evidence="7">
    <location>
        <begin position="198"/>
        <end position="219"/>
    </location>
</feature>
<dbReference type="Gene3D" id="1.10.3720.10">
    <property type="entry name" value="MetI-like"/>
    <property type="match status" value="1"/>
</dbReference>
<reference evidence="9 10" key="1">
    <citation type="submission" date="2016-10" db="EMBL/GenBank/DDBJ databases">
        <authorList>
            <person name="de Groot N.N."/>
        </authorList>
    </citation>
    <scope>NUCLEOTIDE SEQUENCE [LARGE SCALE GENOMIC DNA]</scope>
    <source>
        <strain evidence="9 10">CGMCC 1.10267</strain>
    </source>
</reference>
<keyword evidence="6 7" id="KW-0472">Membrane</keyword>
<dbReference type="PANTHER" id="PTHR32243:SF18">
    <property type="entry name" value="INNER MEMBRANE ABC TRANSPORTER PERMEASE PROTEIN YCJP"/>
    <property type="match status" value="1"/>
</dbReference>
<keyword evidence="5 7" id="KW-1133">Transmembrane helix</keyword>
<feature type="transmembrane region" description="Helical" evidence="7">
    <location>
        <begin position="79"/>
        <end position="98"/>
    </location>
</feature>
<feature type="transmembrane region" description="Helical" evidence="7">
    <location>
        <begin position="110"/>
        <end position="129"/>
    </location>
</feature>
<evidence type="ECO:0000256" key="1">
    <source>
        <dbReference type="ARBA" id="ARBA00004651"/>
    </source>
</evidence>
<dbReference type="PROSITE" id="PS50928">
    <property type="entry name" value="ABC_TM1"/>
    <property type="match status" value="1"/>
</dbReference>
<dbReference type="RefSeq" id="WP_090590161.1">
    <property type="nucleotide sequence ID" value="NZ_FNCS01000001.1"/>
</dbReference>
<keyword evidence="4 7" id="KW-0812">Transmembrane</keyword>
<comment type="subcellular location">
    <subcellularLocation>
        <location evidence="1 7">Cell membrane</location>
        <topology evidence="1 7">Multi-pass membrane protein</topology>
    </subcellularLocation>
</comment>
<dbReference type="CDD" id="cd06261">
    <property type="entry name" value="TM_PBP2"/>
    <property type="match status" value="1"/>
</dbReference>
<dbReference type="InterPro" id="IPR000515">
    <property type="entry name" value="MetI-like"/>
</dbReference>
<dbReference type="SUPFAM" id="SSF161098">
    <property type="entry name" value="MetI-like"/>
    <property type="match status" value="1"/>
</dbReference>
<keyword evidence="3" id="KW-1003">Cell membrane</keyword>
<keyword evidence="10" id="KW-1185">Reference proteome</keyword>
<dbReference type="Pfam" id="PF00528">
    <property type="entry name" value="BPD_transp_1"/>
    <property type="match status" value="1"/>
</dbReference>
<organism evidence="9 10">
    <name type="scientific">Pelagibacterium luteolum</name>
    <dbReference type="NCBI Taxonomy" id="440168"/>
    <lineage>
        <taxon>Bacteria</taxon>
        <taxon>Pseudomonadati</taxon>
        <taxon>Pseudomonadota</taxon>
        <taxon>Alphaproteobacteria</taxon>
        <taxon>Hyphomicrobiales</taxon>
        <taxon>Devosiaceae</taxon>
        <taxon>Pelagibacterium</taxon>
    </lineage>
</organism>
<feature type="transmembrane region" description="Helical" evidence="7">
    <location>
        <begin position="12"/>
        <end position="33"/>
    </location>
</feature>
<evidence type="ECO:0000259" key="8">
    <source>
        <dbReference type="PROSITE" id="PS50928"/>
    </source>
</evidence>
<dbReference type="AlphaFoldDB" id="A0A1G7S3F1"/>
<evidence type="ECO:0000256" key="6">
    <source>
        <dbReference type="ARBA" id="ARBA00023136"/>
    </source>
</evidence>
<dbReference type="Proteomes" id="UP000199495">
    <property type="component" value="Unassembled WGS sequence"/>
</dbReference>
<protein>
    <submittedName>
        <fullName evidence="9">Multiple sugar transport system permease protein</fullName>
    </submittedName>
</protein>
<dbReference type="GO" id="GO:0055085">
    <property type="term" value="P:transmembrane transport"/>
    <property type="evidence" value="ECO:0007669"/>
    <property type="project" value="InterPro"/>
</dbReference>
<dbReference type="OrthoDB" id="9815445at2"/>
<evidence type="ECO:0000256" key="4">
    <source>
        <dbReference type="ARBA" id="ARBA00022692"/>
    </source>
</evidence>
<proteinExistence type="inferred from homology"/>
<sequence>MATMRGSWIGNLATYVVAIPIAGFFLIPIVWLISLAVRTQQEIFLGAARFIPEKPTLDNFTQILTDSGFLIYLGNSLKLSALGALGAVVVSAPAAYAFSRFAFKGRSTVMMAILAVQMISGLVILIPLYRYMGRLGLLESHFGVTAIYIAVGIPLSVWLLKNAFDGVPIVLEEAASIDGYGPFETFLRITLPLSAPGIASAFILNMILNWSQFLIPFIMLTEESQWPISVAIYNYAGSTTASTTQLLAAACLIATVPAILAFLILQRSIVSALTAGAVDG</sequence>
<evidence type="ECO:0000313" key="10">
    <source>
        <dbReference type="Proteomes" id="UP000199495"/>
    </source>
</evidence>
<keyword evidence="2 7" id="KW-0813">Transport</keyword>
<dbReference type="InterPro" id="IPR050901">
    <property type="entry name" value="BP-dep_ABC_trans_perm"/>
</dbReference>
<dbReference type="EMBL" id="FNCS01000001">
    <property type="protein sequence ID" value="SDG17506.1"/>
    <property type="molecule type" value="Genomic_DNA"/>
</dbReference>
<feature type="transmembrane region" description="Helical" evidence="7">
    <location>
        <begin position="246"/>
        <end position="265"/>
    </location>
</feature>